<dbReference type="HAMAP" id="MF_01479">
    <property type="entry name" value="WhiB"/>
    <property type="match status" value="1"/>
</dbReference>
<dbReference type="Pfam" id="PF02467">
    <property type="entry name" value="Whib"/>
    <property type="match status" value="1"/>
</dbReference>
<evidence type="ECO:0000256" key="11">
    <source>
        <dbReference type="SAM" id="MobiDB-lite"/>
    </source>
</evidence>
<keyword evidence="8" id="KW-0238">DNA-binding</keyword>
<evidence type="ECO:0000256" key="8">
    <source>
        <dbReference type="ARBA" id="ARBA00023125"/>
    </source>
</evidence>
<keyword evidence="10" id="KW-0804">Transcription</keyword>
<keyword evidence="7" id="KW-0805">Transcription regulation</keyword>
<keyword evidence="5" id="KW-0408">Iron</keyword>
<comment type="cofactor">
    <cofactor evidence="1">
        <name>[4Fe-4S] cluster</name>
        <dbReference type="ChEBI" id="CHEBI:49883"/>
    </cofactor>
</comment>
<dbReference type="AlphaFoldDB" id="A0A6J6DDY8"/>
<evidence type="ECO:0000256" key="1">
    <source>
        <dbReference type="ARBA" id="ARBA00001966"/>
    </source>
</evidence>
<keyword evidence="6" id="KW-0411">Iron-sulfur</keyword>
<dbReference type="GO" id="GO:0046872">
    <property type="term" value="F:metal ion binding"/>
    <property type="evidence" value="ECO:0007669"/>
    <property type="project" value="UniProtKB-KW"/>
</dbReference>
<evidence type="ECO:0000256" key="5">
    <source>
        <dbReference type="ARBA" id="ARBA00023004"/>
    </source>
</evidence>
<protein>
    <submittedName>
        <fullName evidence="13">Unannotated protein</fullName>
    </submittedName>
</protein>
<gene>
    <name evidence="13" type="ORF">UFOPK1493_01750</name>
</gene>
<evidence type="ECO:0000259" key="12">
    <source>
        <dbReference type="PROSITE" id="PS51674"/>
    </source>
</evidence>
<keyword evidence="3" id="KW-0004">4Fe-4S</keyword>
<evidence type="ECO:0000256" key="3">
    <source>
        <dbReference type="ARBA" id="ARBA00022485"/>
    </source>
</evidence>
<dbReference type="PROSITE" id="PS51674">
    <property type="entry name" value="4FE4S_WBL"/>
    <property type="match status" value="1"/>
</dbReference>
<evidence type="ECO:0000313" key="13">
    <source>
        <dbReference type="EMBL" id="CAB4560473.1"/>
    </source>
</evidence>
<comment type="similarity">
    <text evidence="2">Belongs to the WhiB family.</text>
</comment>
<dbReference type="GO" id="GO:0047134">
    <property type="term" value="F:protein-disulfide reductase [NAD(P)H] activity"/>
    <property type="evidence" value="ECO:0007669"/>
    <property type="project" value="TreeGrafter"/>
</dbReference>
<keyword evidence="4" id="KW-0479">Metal-binding</keyword>
<proteinExistence type="inferred from homology"/>
<evidence type="ECO:0000256" key="4">
    <source>
        <dbReference type="ARBA" id="ARBA00022723"/>
    </source>
</evidence>
<keyword evidence="9" id="KW-1015">Disulfide bond</keyword>
<organism evidence="13">
    <name type="scientific">freshwater metagenome</name>
    <dbReference type="NCBI Taxonomy" id="449393"/>
    <lineage>
        <taxon>unclassified sequences</taxon>
        <taxon>metagenomes</taxon>
        <taxon>ecological metagenomes</taxon>
    </lineage>
</organism>
<name>A0A6J6DDY8_9ZZZZ</name>
<dbReference type="GO" id="GO:0045892">
    <property type="term" value="P:negative regulation of DNA-templated transcription"/>
    <property type="evidence" value="ECO:0007669"/>
    <property type="project" value="TreeGrafter"/>
</dbReference>
<accession>A0A6J6DDY8</accession>
<evidence type="ECO:0000256" key="6">
    <source>
        <dbReference type="ARBA" id="ARBA00023014"/>
    </source>
</evidence>
<dbReference type="PANTHER" id="PTHR38839">
    <property type="entry name" value="TRANSCRIPTIONAL REGULATOR WHID-RELATED"/>
    <property type="match status" value="1"/>
</dbReference>
<dbReference type="InterPro" id="IPR003482">
    <property type="entry name" value="Whib"/>
</dbReference>
<feature type="domain" description="4Fe-4S Wbl-type" evidence="12">
    <location>
        <begin position="43"/>
        <end position="100"/>
    </location>
</feature>
<dbReference type="GO" id="GO:0051539">
    <property type="term" value="F:4 iron, 4 sulfur cluster binding"/>
    <property type="evidence" value="ECO:0007669"/>
    <property type="project" value="UniProtKB-KW"/>
</dbReference>
<dbReference type="GO" id="GO:0003677">
    <property type="term" value="F:DNA binding"/>
    <property type="evidence" value="ECO:0007669"/>
    <property type="project" value="UniProtKB-KW"/>
</dbReference>
<reference evidence="13" key="1">
    <citation type="submission" date="2020-05" db="EMBL/GenBank/DDBJ databases">
        <authorList>
            <person name="Chiriac C."/>
            <person name="Salcher M."/>
            <person name="Ghai R."/>
            <person name="Kavagutti S V."/>
        </authorList>
    </citation>
    <scope>NUCLEOTIDE SEQUENCE</scope>
</reference>
<dbReference type="GO" id="GO:0045454">
    <property type="term" value="P:cell redox homeostasis"/>
    <property type="evidence" value="ECO:0007669"/>
    <property type="project" value="TreeGrafter"/>
</dbReference>
<sequence length="110" mass="12284">MLNPKPSQRKLSLRASSRDTAPDAVAPRPSDDDSVTSWMSGGNCRNYPPAVFFPSDGVGVDRARKICSDCPVVDQCLEYALEHRIEHGVWGGCSERERRRILKRRRVATA</sequence>
<dbReference type="InterPro" id="IPR034768">
    <property type="entry name" value="4FE4S_WBL"/>
</dbReference>
<evidence type="ECO:0000256" key="2">
    <source>
        <dbReference type="ARBA" id="ARBA00006597"/>
    </source>
</evidence>
<evidence type="ECO:0000256" key="9">
    <source>
        <dbReference type="ARBA" id="ARBA00023157"/>
    </source>
</evidence>
<feature type="region of interest" description="Disordered" evidence="11">
    <location>
        <begin position="1"/>
        <end position="42"/>
    </location>
</feature>
<evidence type="ECO:0000256" key="7">
    <source>
        <dbReference type="ARBA" id="ARBA00023015"/>
    </source>
</evidence>
<dbReference type="EMBL" id="CAEZSR010000058">
    <property type="protein sequence ID" value="CAB4560473.1"/>
    <property type="molecule type" value="Genomic_DNA"/>
</dbReference>
<evidence type="ECO:0000256" key="10">
    <source>
        <dbReference type="ARBA" id="ARBA00023163"/>
    </source>
</evidence>